<dbReference type="InterPro" id="IPR000914">
    <property type="entry name" value="SBP_5_dom"/>
</dbReference>
<dbReference type="PIRSF" id="PIRSF002741">
    <property type="entry name" value="MppA"/>
    <property type="match status" value="1"/>
</dbReference>
<evidence type="ECO:0000256" key="2">
    <source>
        <dbReference type="SAM" id="SignalP"/>
    </source>
</evidence>
<feature type="domain" description="Solute-binding protein family 5" evidence="3">
    <location>
        <begin position="80"/>
        <end position="434"/>
    </location>
</feature>
<keyword evidence="1 2" id="KW-0732">Signal</keyword>
<dbReference type="Gene3D" id="3.90.76.10">
    <property type="entry name" value="Dipeptide-binding Protein, Domain 1"/>
    <property type="match status" value="1"/>
</dbReference>
<organism evidence="4">
    <name type="scientific">uncultured Rubrobacteraceae bacterium</name>
    <dbReference type="NCBI Taxonomy" id="349277"/>
    <lineage>
        <taxon>Bacteria</taxon>
        <taxon>Bacillati</taxon>
        <taxon>Actinomycetota</taxon>
        <taxon>Rubrobacteria</taxon>
        <taxon>Rubrobacterales</taxon>
        <taxon>Rubrobacteraceae</taxon>
        <taxon>environmental samples</taxon>
    </lineage>
</organism>
<feature type="chain" id="PRO_5026833769" evidence="2">
    <location>
        <begin position="22"/>
        <end position="514"/>
    </location>
</feature>
<reference evidence="4" key="1">
    <citation type="submission" date="2020-02" db="EMBL/GenBank/DDBJ databases">
        <authorList>
            <person name="Meier V. D."/>
        </authorList>
    </citation>
    <scope>NUCLEOTIDE SEQUENCE</scope>
    <source>
        <strain evidence="4">AVDCRST_MAG02</strain>
    </source>
</reference>
<evidence type="ECO:0000259" key="3">
    <source>
        <dbReference type="Pfam" id="PF00496"/>
    </source>
</evidence>
<dbReference type="Gene3D" id="3.40.190.10">
    <property type="entry name" value="Periplasmic binding protein-like II"/>
    <property type="match status" value="1"/>
</dbReference>
<proteinExistence type="predicted"/>
<dbReference type="Gene3D" id="3.10.105.10">
    <property type="entry name" value="Dipeptide-binding Protein, Domain 3"/>
    <property type="match status" value="1"/>
</dbReference>
<evidence type="ECO:0000313" key="4">
    <source>
        <dbReference type="EMBL" id="CAA9453002.1"/>
    </source>
</evidence>
<dbReference type="AlphaFoldDB" id="A0A6J4QRL1"/>
<dbReference type="EMBL" id="CADCVH010000037">
    <property type="protein sequence ID" value="CAA9453002.1"/>
    <property type="molecule type" value="Genomic_DNA"/>
</dbReference>
<evidence type="ECO:0000256" key="1">
    <source>
        <dbReference type="ARBA" id="ARBA00022729"/>
    </source>
</evidence>
<dbReference type="InterPro" id="IPR039424">
    <property type="entry name" value="SBP_5"/>
</dbReference>
<dbReference type="CDD" id="cd08511">
    <property type="entry name" value="PBP2_NikA_DppA_OppA_like_5"/>
    <property type="match status" value="1"/>
</dbReference>
<dbReference type="GO" id="GO:1904680">
    <property type="term" value="F:peptide transmembrane transporter activity"/>
    <property type="evidence" value="ECO:0007669"/>
    <property type="project" value="TreeGrafter"/>
</dbReference>
<dbReference type="Pfam" id="PF00496">
    <property type="entry name" value="SBP_bac_5"/>
    <property type="match status" value="1"/>
</dbReference>
<dbReference type="SUPFAM" id="SSF53850">
    <property type="entry name" value="Periplasmic binding protein-like II"/>
    <property type="match status" value="1"/>
</dbReference>
<name>A0A6J4QRL1_9ACTN</name>
<accession>A0A6J4QRL1</accession>
<feature type="signal peptide" evidence="2">
    <location>
        <begin position="1"/>
        <end position="21"/>
    </location>
</feature>
<dbReference type="GO" id="GO:0043190">
    <property type="term" value="C:ATP-binding cassette (ABC) transporter complex"/>
    <property type="evidence" value="ECO:0007669"/>
    <property type="project" value="InterPro"/>
</dbReference>
<dbReference type="GO" id="GO:0042597">
    <property type="term" value="C:periplasmic space"/>
    <property type="evidence" value="ECO:0007669"/>
    <property type="project" value="UniProtKB-ARBA"/>
</dbReference>
<protein>
    <submittedName>
        <fullName evidence="4">ABC transporter, substrate-binding protein (Cluster 5, nickel/peptides/opines)</fullName>
    </submittedName>
</protein>
<dbReference type="GO" id="GO:0015833">
    <property type="term" value="P:peptide transport"/>
    <property type="evidence" value="ECO:0007669"/>
    <property type="project" value="TreeGrafter"/>
</dbReference>
<sequence>MKLMRVGAVVLLAVVFSLAAACGGGGGGGGTESNTPPGTLEVGLEAEPPELDPNLSSAYVDRQVMASIYDRLVDIDENGEVVPMLAESYEVSDDGREYTFNLRQGVKFHDGEPFDAEAVKFNLERYQKKDSVRSTEIEPVESVEAVDESTVRVTLKRPFAPFLTVLTDRAGIMVSPKAVEESGGRVSKKPVGTGPFEFVERVRGDRITVKKNPNYWKDGQPKLDEIVYNGIDDENVQYQNLQSGELDMIDSIPFVNFKSLQEGGDYKVSQVPGLGYQGFYLNTRQPPFDDVQLRRAVYRLVDREAIVKAVLRNVGGTPANSPFSEQSFAYSQESDSYPERSVEEAKKLLEGAGKPGGFSFTYKTDPSPASQQMGQVIQNNLKPAGIDVKLEQLEFGTLLEDSSSGDFEALHLGWSGRVDPDLNIYDFMTTDGDFNDSGYSNPEVDELLNEARTTSDEGRRKELYTQTMEILHEEVPYVYLYHSNTTTDFAMQSNVKGFTAYPDGILRLADVSKQ</sequence>
<dbReference type="PROSITE" id="PS51257">
    <property type="entry name" value="PROKAR_LIPOPROTEIN"/>
    <property type="match status" value="1"/>
</dbReference>
<dbReference type="PANTHER" id="PTHR30290:SF38">
    <property type="entry name" value="D,D-DIPEPTIDE-BINDING PERIPLASMIC PROTEIN DDPA-RELATED"/>
    <property type="match status" value="1"/>
</dbReference>
<dbReference type="InterPro" id="IPR030678">
    <property type="entry name" value="Peptide/Ni-bd"/>
</dbReference>
<gene>
    <name evidence="4" type="ORF">AVDCRST_MAG02-1163</name>
</gene>
<dbReference type="PANTHER" id="PTHR30290">
    <property type="entry name" value="PERIPLASMIC BINDING COMPONENT OF ABC TRANSPORTER"/>
    <property type="match status" value="1"/>
</dbReference>